<dbReference type="EMBL" id="CM017693">
    <property type="protein sequence ID" value="TYH14094.1"/>
    <property type="molecule type" value="Genomic_DNA"/>
</dbReference>
<name>A0A5D2G7F8_GOSDA</name>
<evidence type="ECO:0000313" key="2">
    <source>
        <dbReference type="Proteomes" id="UP000323506"/>
    </source>
</evidence>
<dbReference type="Proteomes" id="UP000323506">
    <property type="component" value="Chromosome A06"/>
</dbReference>
<evidence type="ECO:0000313" key="1">
    <source>
        <dbReference type="EMBL" id="TYH14094.1"/>
    </source>
</evidence>
<sequence length="73" mass="8628">MVHPFNPNFSPKINLLKPIPATADPPFYSVADNARAATRFHRRRHHSRKPDMLFYFFFSLKKNLDLILFNQGR</sequence>
<keyword evidence="2" id="KW-1185">Reference proteome</keyword>
<gene>
    <name evidence="1" type="ORF">ES288_A06G191900v1</name>
</gene>
<accession>A0A5D2G7F8</accession>
<proteinExistence type="predicted"/>
<dbReference type="AlphaFoldDB" id="A0A5D2G7F8"/>
<reference evidence="1 2" key="1">
    <citation type="submission" date="2019-06" db="EMBL/GenBank/DDBJ databases">
        <title>WGS assembly of Gossypium darwinii.</title>
        <authorList>
            <person name="Chen Z.J."/>
            <person name="Sreedasyam A."/>
            <person name="Ando A."/>
            <person name="Song Q."/>
            <person name="De L."/>
            <person name="Hulse-Kemp A."/>
            <person name="Ding M."/>
            <person name="Ye W."/>
            <person name="Kirkbride R."/>
            <person name="Jenkins J."/>
            <person name="Plott C."/>
            <person name="Lovell J."/>
            <person name="Lin Y.-M."/>
            <person name="Vaughn R."/>
            <person name="Liu B."/>
            <person name="Li W."/>
            <person name="Simpson S."/>
            <person name="Scheffler B."/>
            <person name="Saski C."/>
            <person name="Grover C."/>
            <person name="Hu G."/>
            <person name="Conover J."/>
            <person name="Carlson J."/>
            <person name="Shu S."/>
            <person name="Boston L."/>
            <person name="Williams M."/>
            <person name="Peterson D."/>
            <person name="Mcgee K."/>
            <person name="Jones D."/>
            <person name="Wendel J."/>
            <person name="Stelly D."/>
            <person name="Grimwood J."/>
            <person name="Schmutz J."/>
        </authorList>
    </citation>
    <scope>NUCLEOTIDE SEQUENCE [LARGE SCALE GENOMIC DNA]</scope>
    <source>
        <strain evidence="1">1808015.09</strain>
    </source>
</reference>
<organism evidence="1 2">
    <name type="scientific">Gossypium darwinii</name>
    <name type="common">Darwin's cotton</name>
    <name type="synonym">Gossypium barbadense var. darwinii</name>
    <dbReference type="NCBI Taxonomy" id="34276"/>
    <lineage>
        <taxon>Eukaryota</taxon>
        <taxon>Viridiplantae</taxon>
        <taxon>Streptophyta</taxon>
        <taxon>Embryophyta</taxon>
        <taxon>Tracheophyta</taxon>
        <taxon>Spermatophyta</taxon>
        <taxon>Magnoliopsida</taxon>
        <taxon>eudicotyledons</taxon>
        <taxon>Gunneridae</taxon>
        <taxon>Pentapetalae</taxon>
        <taxon>rosids</taxon>
        <taxon>malvids</taxon>
        <taxon>Malvales</taxon>
        <taxon>Malvaceae</taxon>
        <taxon>Malvoideae</taxon>
        <taxon>Gossypium</taxon>
    </lineage>
</organism>
<protein>
    <submittedName>
        <fullName evidence="1">Uncharacterized protein</fullName>
    </submittedName>
</protein>